<dbReference type="Proteomes" id="UP000199370">
    <property type="component" value="Unassembled WGS sequence"/>
</dbReference>
<reference evidence="2 3" key="1">
    <citation type="submission" date="2016-10" db="EMBL/GenBank/DDBJ databases">
        <authorList>
            <person name="de Groot N.N."/>
        </authorList>
    </citation>
    <scope>NUCLEOTIDE SEQUENCE [LARGE SCALE GENOMIC DNA]</scope>
    <source>
        <strain evidence="3">EB21,IBRC-M 10013,KCTC 4048</strain>
    </source>
</reference>
<gene>
    <name evidence="2" type="ORF">SAMN05192554_1702</name>
</gene>
<keyword evidence="3" id="KW-1185">Reference proteome</keyword>
<dbReference type="EMBL" id="FNIA01000070">
    <property type="protein sequence ID" value="SDN54722.1"/>
    <property type="molecule type" value="Genomic_DNA"/>
</dbReference>
<organism evidence="2 3">
    <name type="scientific">Haloarchaeobius iranensis</name>
    <dbReference type="NCBI Taxonomy" id="996166"/>
    <lineage>
        <taxon>Archaea</taxon>
        <taxon>Methanobacteriati</taxon>
        <taxon>Methanobacteriota</taxon>
        <taxon>Stenosarchaea group</taxon>
        <taxon>Halobacteria</taxon>
        <taxon>Halobacteriales</taxon>
        <taxon>Halorubellaceae</taxon>
        <taxon>Haloarchaeobius</taxon>
    </lineage>
</organism>
<feature type="non-terminal residue" evidence="2">
    <location>
        <position position="64"/>
    </location>
</feature>
<accession>A0A1H0CA43</accession>
<evidence type="ECO:0008006" key="4">
    <source>
        <dbReference type="Google" id="ProtNLM"/>
    </source>
</evidence>
<dbReference type="RefSeq" id="WP_139172452.1">
    <property type="nucleotide sequence ID" value="NZ_FNIA01000070.1"/>
</dbReference>
<evidence type="ECO:0000313" key="3">
    <source>
        <dbReference type="Proteomes" id="UP000199370"/>
    </source>
</evidence>
<name>A0A1H0CA43_9EURY</name>
<sequence length="64" mass="7150">MPRDAPQANRREFLQHSAGAAGLTSLLSVRSILGMEPYVTEQWNRTFERSPSQDSNGMVRTQDG</sequence>
<evidence type="ECO:0000313" key="2">
    <source>
        <dbReference type="EMBL" id="SDN54722.1"/>
    </source>
</evidence>
<feature type="region of interest" description="Disordered" evidence="1">
    <location>
        <begin position="42"/>
        <end position="64"/>
    </location>
</feature>
<dbReference type="AlphaFoldDB" id="A0A1H0CA43"/>
<evidence type="ECO:0000256" key="1">
    <source>
        <dbReference type="SAM" id="MobiDB-lite"/>
    </source>
</evidence>
<protein>
    <recommendedName>
        <fullName evidence="4">Tat (Twin-arginine translocation) pathway signal sequence</fullName>
    </recommendedName>
</protein>
<proteinExistence type="predicted"/>